<evidence type="ECO:0008006" key="5">
    <source>
        <dbReference type="Google" id="ProtNLM"/>
    </source>
</evidence>
<dbReference type="InterPro" id="IPR007161">
    <property type="entry name" value="DUF364"/>
</dbReference>
<accession>A0A3N0AX21</accession>
<feature type="domain" description="Putative heavy-metal chelation" evidence="1">
    <location>
        <begin position="155"/>
        <end position="270"/>
    </location>
</feature>
<dbReference type="Gene3D" id="3.30.390.100">
    <property type="match status" value="1"/>
</dbReference>
<dbReference type="Gene3D" id="3.40.50.11590">
    <property type="match status" value="1"/>
</dbReference>
<dbReference type="Pfam" id="PF13938">
    <property type="entry name" value="DUF4213"/>
    <property type="match status" value="1"/>
</dbReference>
<dbReference type="Pfam" id="PF04016">
    <property type="entry name" value="DUF364"/>
    <property type="match status" value="1"/>
</dbReference>
<organism evidence="3 4">
    <name type="scientific">Adlercreutzia equolifaciens subsp. celatus DSM 18785</name>
    <dbReference type="NCBI Taxonomy" id="1121021"/>
    <lineage>
        <taxon>Bacteria</taxon>
        <taxon>Bacillati</taxon>
        <taxon>Actinomycetota</taxon>
        <taxon>Coriobacteriia</taxon>
        <taxon>Eggerthellales</taxon>
        <taxon>Eggerthellaceae</taxon>
        <taxon>Adlercreutzia</taxon>
    </lineage>
</organism>
<reference evidence="3 4" key="1">
    <citation type="journal article" date="2019" name="Microbiol. Resour. Announc.">
        <title>Draft Genome Sequences of Type Strains of Gordonibacter faecihominis, Paraeggerthella hongkongensis, Parvibacter caecicola,Slackia equolifaciens, Slackia faecicanis, and Slackia isoflavoniconvertens.</title>
        <authorList>
            <person name="Danylec N."/>
            <person name="Stoll D.A."/>
            <person name="Dotsch A."/>
            <person name="Huch M."/>
        </authorList>
    </citation>
    <scope>NUCLEOTIDE SEQUENCE [LARGE SCALE GENOMIC DNA]</scope>
    <source>
        <strain evidence="3 4">DSM 18785</strain>
    </source>
</reference>
<comment type="caution">
    <text evidence="3">The sequence shown here is derived from an EMBL/GenBank/DDBJ whole genome shotgun (WGS) entry which is preliminary data.</text>
</comment>
<sequence length="287" mass="30800">MGCAEKDCCTKGAATGAIAFPGTNEPNTPWKLYNHLIAGIPEDVVVRDYCLGTHWSYVEADSGMGVSFTTTGGARRGYTGDLRGMSLREVAELSKSWCFEEASLGVAALNAWYSQRALLDPLGCTYDAAVEVPDGTIRKMDAFEMYRPQISAAGGDARVVVVGHFPHVERIEEYARLTVLERKCSQAGDVPDPACEYVIPGADYLFMTGVTLINKTAPRLLDLAANATTVLVGPSVIMAPFLFRWGVDMLAGSVVADPDKARFAVKNGAGQFFGEALTMAALRNPEA</sequence>
<dbReference type="RefSeq" id="WP_117283563.1">
    <property type="nucleotide sequence ID" value="NZ_JAMTCE010000016.1"/>
</dbReference>
<protein>
    <recommendedName>
        <fullName evidence="5">DUF364 domain-containing protein</fullName>
    </recommendedName>
</protein>
<evidence type="ECO:0000259" key="1">
    <source>
        <dbReference type="Pfam" id="PF04016"/>
    </source>
</evidence>
<gene>
    <name evidence="3" type="ORF">DMP10_02355</name>
</gene>
<evidence type="ECO:0000259" key="2">
    <source>
        <dbReference type="Pfam" id="PF13938"/>
    </source>
</evidence>
<proteinExistence type="predicted"/>
<dbReference type="InterPro" id="IPR025251">
    <property type="entry name" value="DUF4213"/>
</dbReference>
<feature type="domain" description="DUF4213" evidence="2">
    <location>
        <begin position="33"/>
        <end position="113"/>
    </location>
</feature>
<evidence type="ECO:0000313" key="3">
    <source>
        <dbReference type="EMBL" id="RNL39248.1"/>
    </source>
</evidence>
<evidence type="ECO:0000313" key="4">
    <source>
        <dbReference type="Proteomes" id="UP000278327"/>
    </source>
</evidence>
<dbReference type="SUPFAM" id="SSF159713">
    <property type="entry name" value="Dhaf3308-like"/>
    <property type="match status" value="1"/>
</dbReference>
<dbReference type="AlphaFoldDB" id="A0A3N0AX21"/>
<name>A0A3N0AX21_9ACTN</name>
<keyword evidence="4" id="KW-1185">Reference proteome</keyword>
<dbReference type="Proteomes" id="UP000278327">
    <property type="component" value="Unassembled WGS sequence"/>
</dbReference>
<dbReference type="EMBL" id="QICA01000003">
    <property type="protein sequence ID" value="RNL39248.1"/>
    <property type="molecule type" value="Genomic_DNA"/>
</dbReference>